<dbReference type="InterPro" id="IPR026286">
    <property type="entry name" value="MaiA/AMDase"/>
</dbReference>
<accession>A0A437P9T0</accession>
<dbReference type="PIRSF" id="PIRSF015736">
    <property type="entry name" value="MI"/>
    <property type="match status" value="1"/>
</dbReference>
<protein>
    <submittedName>
        <fullName evidence="1">Asp/Glu/hydantoin racemase</fullName>
    </submittedName>
</protein>
<dbReference type="PANTHER" id="PTHR40267:SF1">
    <property type="entry name" value="BLR3294 PROTEIN"/>
    <property type="match status" value="1"/>
</dbReference>
<dbReference type="RefSeq" id="WP_127728455.1">
    <property type="nucleotide sequence ID" value="NZ_SACP01000007.1"/>
</dbReference>
<keyword evidence="2" id="KW-1185">Reference proteome</keyword>
<gene>
    <name evidence="1" type="ORF">EOE48_08935</name>
</gene>
<evidence type="ECO:0000313" key="2">
    <source>
        <dbReference type="Proteomes" id="UP000286997"/>
    </source>
</evidence>
<dbReference type="PANTHER" id="PTHR40267">
    <property type="entry name" value="BLR3294 PROTEIN"/>
    <property type="match status" value="1"/>
</dbReference>
<dbReference type="OrthoDB" id="9816064at2"/>
<organism evidence="1 2">
    <name type="scientific">Methylobacterium oryzihabitans</name>
    <dbReference type="NCBI Taxonomy" id="2499852"/>
    <lineage>
        <taxon>Bacteria</taxon>
        <taxon>Pseudomonadati</taxon>
        <taxon>Pseudomonadota</taxon>
        <taxon>Alphaproteobacteria</taxon>
        <taxon>Hyphomicrobiales</taxon>
        <taxon>Methylobacteriaceae</taxon>
        <taxon>Methylobacterium</taxon>
    </lineage>
</organism>
<dbReference type="Pfam" id="PF17645">
    <property type="entry name" value="Amdase"/>
    <property type="match status" value="1"/>
</dbReference>
<dbReference type="InterPro" id="IPR053714">
    <property type="entry name" value="Iso_Racemase_Enz_sf"/>
</dbReference>
<dbReference type="AlphaFoldDB" id="A0A437P9T0"/>
<dbReference type="Gene3D" id="3.40.50.12500">
    <property type="match status" value="1"/>
</dbReference>
<evidence type="ECO:0000313" key="1">
    <source>
        <dbReference type="EMBL" id="RVU19017.1"/>
    </source>
</evidence>
<sequence length="237" mass="24668">MTRLGMLTPSSNTRLEPATAAMLAGMPEATAHFSRFRVTEISLSPQGLGQFDEAPILAAATLLADAKVDAIAWNGTSAAWLGFARDEALCARIEAATGIPACTAVLGFREVFRRGGHRRIGLVTPYTGDVQARIRANWAEAGFDCTAERHAGLSDNFSFAGLTEADVAGMVRAVAAEGAEAVAIVCTNMAGAGLAASLEAELGIPVYDSIAVTLWAALRRAGADASRVTGWGRVFGL</sequence>
<dbReference type="Proteomes" id="UP000286997">
    <property type="component" value="Unassembled WGS sequence"/>
</dbReference>
<reference evidence="1 2" key="1">
    <citation type="submission" date="2019-01" db="EMBL/GenBank/DDBJ databases">
        <authorList>
            <person name="Chen W.-M."/>
        </authorList>
    </citation>
    <scope>NUCLEOTIDE SEQUENCE [LARGE SCALE GENOMIC DNA]</scope>
    <source>
        <strain evidence="1 2">TER-1</strain>
    </source>
</reference>
<comment type="caution">
    <text evidence="1">The sequence shown here is derived from an EMBL/GenBank/DDBJ whole genome shotgun (WGS) entry which is preliminary data.</text>
</comment>
<dbReference type="EMBL" id="SACP01000007">
    <property type="protein sequence ID" value="RVU19017.1"/>
    <property type="molecule type" value="Genomic_DNA"/>
</dbReference>
<name>A0A437P9T0_9HYPH</name>
<proteinExistence type="predicted"/>